<evidence type="ECO:0000313" key="9">
    <source>
        <dbReference type="Proteomes" id="UP000838878"/>
    </source>
</evidence>
<dbReference type="SMART" id="SM01244">
    <property type="entry name" value="IRS"/>
    <property type="match status" value="1"/>
</dbReference>
<organism evidence="8 9">
    <name type="scientific">Brenthis ino</name>
    <name type="common">lesser marbled fritillary</name>
    <dbReference type="NCBI Taxonomy" id="405034"/>
    <lineage>
        <taxon>Eukaryota</taxon>
        <taxon>Metazoa</taxon>
        <taxon>Ecdysozoa</taxon>
        <taxon>Arthropoda</taxon>
        <taxon>Hexapoda</taxon>
        <taxon>Insecta</taxon>
        <taxon>Pterygota</taxon>
        <taxon>Neoptera</taxon>
        <taxon>Endopterygota</taxon>
        <taxon>Lepidoptera</taxon>
        <taxon>Glossata</taxon>
        <taxon>Ditrysia</taxon>
        <taxon>Papilionoidea</taxon>
        <taxon>Nymphalidae</taxon>
        <taxon>Heliconiinae</taxon>
        <taxon>Argynnini</taxon>
        <taxon>Brenthis</taxon>
    </lineage>
</organism>
<proteinExistence type="predicted"/>
<dbReference type="EMBL" id="OV170221">
    <property type="protein sequence ID" value="CAH0714349.1"/>
    <property type="molecule type" value="Genomic_DNA"/>
</dbReference>
<comment type="subcellular location">
    <subcellularLocation>
        <location evidence="1">Membrane</location>
    </subcellularLocation>
</comment>
<evidence type="ECO:0000256" key="3">
    <source>
        <dbReference type="ARBA" id="ARBA00022707"/>
    </source>
</evidence>
<dbReference type="PANTHER" id="PTHR21258:SF55">
    <property type="entry name" value="FI23523P1"/>
    <property type="match status" value="1"/>
</dbReference>
<dbReference type="GO" id="GO:0008543">
    <property type="term" value="P:fibroblast growth factor receptor signaling pathway"/>
    <property type="evidence" value="ECO:0007669"/>
    <property type="project" value="TreeGrafter"/>
</dbReference>
<dbReference type="InterPro" id="IPR002404">
    <property type="entry name" value="IRS_PTB"/>
</dbReference>
<dbReference type="PANTHER" id="PTHR21258">
    <property type="entry name" value="DOCKING PROTEIN RELATED"/>
    <property type="match status" value="1"/>
</dbReference>
<feature type="region of interest" description="Disordered" evidence="6">
    <location>
        <begin position="474"/>
        <end position="505"/>
    </location>
</feature>
<feature type="compositionally biased region" description="Polar residues" evidence="6">
    <location>
        <begin position="414"/>
        <end position="434"/>
    </location>
</feature>
<dbReference type="CDD" id="cd01202">
    <property type="entry name" value="PTB_FRS2"/>
    <property type="match status" value="1"/>
</dbReference>
<keyword evidence="5" id="KW-0449">Lipoprotein</keyword>
<keyword evidence="9" id="KW-1185">Reference proteome</keyword>
<evidence type="ECO:0000313" key="8">
    <source>
        <dbReference type="EMBL" id="CAH0714349.1"/>
    </source>
</evidence>
<dbReference type="Gene3D" id="2.30.29.30">
    <property type="entry name" value="Pleckstrin-homology domain (PH domain)/Phosphotyrosine-binding domain (PTB)"/>
    <property type="match status" value="1"/>
</dbReference>
<evidence type="ECO:0000256" key="5">
    <source>
        <dbReference type="ARBA" id="ARBA00023288"/>
    </source>
</evidence>
<dbReference type="GO" id="GO:0016020">
    <property type="term" value="C:membrane"/>
    <property type="evidence" value="ECO:0007669"/>
    <property type="project" value="UniProtKB-SubCell"/>
</dbReference>
<feature type="non-terminal residue" evidence="8">
    <location>
        <position position="505"/>
    </location>
</feature>
<reference evidence="8" key="1">
    <citation type="submission" date="2021-12" db="EMBL/GenBank/DDBJ databases">
        <authorList>
            <person name="Martin H S."/>
        </authorList>
    </citation>
    <scope>NUCLEOTIDE SEQUENCE</scope>
</reference>
<keyword evidence="3" id="KW-0519">Myristate</keyword>
<evidence type="ECO:0000259" key="7">
    <source>
        <dbReference type="PROSITE" id="PS51064"/>
    </source>
</evidence>
<dbReference type="InterPro" id="IPR011993">
    <property type="entry name" value="PH-like_dom_sf"/>
</dbReference>
<dbReference type="SUPFAM" id="SSF50729">
    <property type="entry name" value="PH domain-like"/>
    <property type="match status" value="1"/>
</dbReference>
<name>A0A8J9U6X1_9NEOP</name>
<dbReference type="GO" id="GO:0005068">
    <property type="term" value="F:transmembrane receptor protein tyrosine kinase adaptor activity"/>
    <property type="evidence" value="ECO:0007669"/>
    <property type="project" value="TreeGrafter"/>
</dbReference>
<evidence type="ECO:0000256" key="2">
    <source>
        <dbReference type="ARBA" id="ARBA00022553"/>
    </source>
</evidence>
<dbReference type="GO" id="GO:0005104">
    <property type="term" value="F:fibroblast growth factor receptor binding"/>
    <property type="evidence" value="ECO:0007669"/>
    <property type="project" value="TreeGrafter"/>
</dbReference>
<evidence type="ECO:0000256" key="4">
    <source>
        <dbReference type="ARBA" id="ARBA00023136"/>
    </source>
</evidence>
<keyword evidence="4" id="KW-0472">Membrane</keyword>
<dbReference type="Proteomes" id="UP000838878">
    <property type="component" value="Chromosome 1"/>
</dbReference>
<dbReference type="SMART" id="SM00310">
    <property type="entry name" value="PTBI"/>
    <property type="match status" value="1"/>
</dbReference>
<feature type="region of interest" description="Disordered" evidence="6">
    <location>
        <begin position="412"/>
        <end position="456"/>
    </location>
</feature>
<evidence type="ECO:0000256" key="1">
    <source>
        <dbReference type="ARBA" id="ARBA00004370"/>
    </source>
</evidence>
<protein>
    <recommendedName>
        <fullName evidence="7">IRS-type PTB domain-containing protein</fullName>
    </recommendedName>
</protein>
<feature type="domain" description="IRS-type PTB" evidence="7">
    <location>
        <begin position="10"/>
        <end position="112"/>
    </location>
</feature>
<keyword evidence="2" id="KW-0597">Phosphoprotein</keyword>
<dbReference type="InterPro" id="IPR050996">
    <property type="entry name" value="Docking_Protein_DOK"/>
</dbReference>
<gene>
    <name evidence="8" type="ORF">BINO364_LOCUS1410</name>
</gene>
<dbReference type="Pfam" id="PF02174">
    <property type="entry name" value="IRS"/>
    <property type="match status" value="1"/>
</dbReference>
<evidence type="ECO:0000256" key="6">
    <source>
        <dbReference type="SAM" id="MobiDB-lite"/>
    </source>
</evidence>
<dbReference type="InterPro" id="IPR038742">
    <property type="entry name" value="FRS2_PTB"/>
</dbReference>
<sequence length="505" mass="56251">MGCLQSKKEISDLHPNVFRVVNIDENGSDLCTGQLEITESDIILYREGRDSTVWPLHSLRRYGFEGEIFSFESGRRCETGEGIYAFRCRRATILFQTLQQQIQLRNVVHDTVPYPVSRMTPSPQGRQTLQASVVHRSSLDNGQPENNNLSNMITPGVPPMLPQSPRSPSSADILEVMPLYPRSQASSNHVTNVYQVRDFKREHNNNQAEPTMDIRHVYTNDFNRDLAMLRNTLRQETVLNTLKDIEDETRFLENRYVNENTASISANTHLSPTVSNSSEHYAQLSIEQQEQQQASRLYVNIATNDAGVFDANKNDTIPNTPITPKQVEYYNFPIGMKPEVNSYANLMLGDKTDSGIINKQFFNTSDAQKSNQKFSESDTVVSMSPIEDMEVNYAVLDIDSNKETIKVARELASPESQSYNSSKQESTASCSSQPRGRLASQASVERGPPPASIGYTTIDFDKTVALTSVAAGAEGNMDGGRKNRHNSCGILCGSPATGEKTRGNN</sequence>
<accession>A0A8J9U6X1</accession>
<dbReference type="GO" id="GO:0005737">
    <property type="term" value="C:cytoplasm"/>
    <property type="evidence" value="ECO:0007669"/>
    <property type="project" value="TreeGrafter"/>
</dbReference>
<dbReference type="AlphaFoldDB" id="A0A8J9U6X1"/>
<dbReference type="PROSITE" id="PS51064">
    <property type="entry name" value="IRS_PTB"/>
    <property type="match status" value="1"/>
</dbReference>
<dbReference type="OrthoDB" id="6279276at2759"/>